<dbReference type="AlphaFoldDB" id="A0A1S8MF52"/>
<evidence type="ECO:0000313" key="3">
    <source>
        <dbReference type="EMBL" id="URZ13878.1"/>
    </source>
</evidence>
<evidence type="ECO:0000256" key="2">
    <source>
        <dbReference type="ARBA" id="ARBA00023315"/>
    </source>
</evidence>
<dbReference type="CDD" id="cd04301">
    <property type="entry name" value="NAT_SF"/>
    <property type="match status" value="1"/>
</dbReference>
<dbReference type="PROSITE" id="PS51186">
    <property type="entry name" value="GNAT"/>
    <property type="match status" value="1"/>
</dbReference>
<dbReference type="Proteomes" id="UP000190951">
    <property type="component" value="Plasmid p330"/>
</dbReference>
<reference evidence="3 4" key="1">
    <citation type="submission" date="2022-04" db="EMBL/GenBank/DDBJ databases">
        <title>Genome sequence of C. roseum typestrain.</title>
        <authorList>
            <person name="Poehlein A."/>
            <person name="Schoch T."/>
            <person name="Duerre P."/>
            <person name="Daniel R."/>
        </authorList>
    </citation>
    <scope>NUCLEOTIDE SEQUENCE [LARGE SCALE GENOMIC DNA]</scope>
    <source>
        <strain evidence="3 4">DSM 7320</strain>
        <plasmid evidence="3 4">p330</plasmid>
    </source>
</reference>
<dbReference type="STRING" id="84029.CROST_31430"/>
<sequence length="166" mass="18635">MDYNIREMKAEDWEAVAKIYSEGIDTGKATFQSELPNFEEWDKGHMKNCRIVACDGENILGWAALSPTSSRCVYKGVAEVSIYIGEAYRGKGVGKNILNTLVKLSEENGLWTLQSGIIKENTSSIALHRRCGFRDIGIREKIAKMPNGTWHDTVLMERRSTFIGIS</sequence>
<gene>
    <name evidence="3" type="primary">ywnH</name>
    <name evidence="3" type="ORF">CROST_046560</name>
</gene>
<dbReference type="PANTHER" id="PTHR43072">
    <property type="entry name" value="N-ACETYLTRANSFERASE"/>
    <property type="match status" value="1"/>
</dbReference>
<geneLocation type="plasmid" evidence="3 4">
    <name>p330</name>
</geneLocation>
<dbReference type="GO" id="GO:0102971">
    <property type="term" value="F:phosphinothricin N-acetyltransferase activity"/>
    <property type="evidence" value="ECO:0007669"/>
    <property type="project" value="UniProtKB-EC"/>
</dbReference>
<proteinExistence type="predicted"/>
<keyword evidence="1 3" id="KW-0808">Transferase</keyword>
<dbReference type="RefSeq" id="WP_077832585.1">
    <property type="nucleotide sequence ID" value="NZ_CP096984.1"/>
</dbReference>
<organism evidence="3 4">
    <name type="scientific">Clostridium felsineum</name>
    <dbReference type="NCBI Taxonomy" id="36839"/>
    <lineage>
        <taxon>Bacteria</taxon>
        <taxon>Bacillati</taxon>
        <taxon>Bacillota</taxon>
        <taxon>Clostridia</taxon>
        <taxon>Eubacteriales</taxon>
        <taxon>Clostridiaceae</taxon>
        <taxon>Clostridium</taxon>
    </lineage>
</organism>
<name>A0A1S8MF52_9CLOT</name>
<dbReference type="InterPro" id="IPR016181">
    <property type="entry name" value="Acyl_CoA_acyltransferase"/>
</dbReference>
<protein>
    <submittedName>
        <fullName evidence="3">Phosphinothricin acetyltransferase YwnH</fullName>
        <ecNumber evidence="3">2.3.1.183</ecNumber>
    </submittedName>
</protein>
<dbReference type="PANTHER" id="PTHR43072:SF23">
    <property type="entry name" value="UPF0039 PROTEIN C11D3.02C"/>
    <property type="match status" value="1"/>
</dbReference>
<dbReference type="EMBL" id="CP096984">
    <property type="protein sequence ID" value="URZ13878.1"/>
    <property type="molecule type" value="Genomic_DNA"/>
</dbReference>
<evidence type="ECO:0000256" key="1">
    <source>
        <dbReference type="ARBA" id="ARBA00022679"/>
    </source>
</evidence>
<dbReference type="InterPro" id="IPR000182">
    <property type="entry name" value="GNAT_dom"/>
</dbReference>
<dbReference type="Gene3D" id="3.40.630.30">
    <property type="match status" value="1"/>
</dbReference>
<keyword evidence="4" id="KW-1185">Reference proteome</keyword>
<keyword evidence="3" id="KW-0614">Plasmid</keyword>
<dbReference type="Pfam" id="PF00583">
    <property type="entry name" value="Acetyltransf_1"/>
    <property type="match status" value="1"/>
</dbReference>
<keyword evidence="2 3" id="KW-0012">Acyltransferase</keyword>
<dbReference type="EC" id="2.3.1.183" evidence="3"/>
<evidence type="ECO:0000313" key="4">
    <source>
        <dbReference type="Proteomes" id="UP000190951"/>
    </source>
</evidence>
<accession>A0A1S8MF52</accession>
<dbReference type="KEGG" id="crw:CROST_046560"/>
<dbReference type="SUPFAM" id="SSF55729">
    <property type="entry name" value="Acyl-CoA N-acyltransferases (Nat)"/>
    <property type="match status" value="1"/>
</dbReference>